<comment type="catalytic activity">
    <reaction evidence="14 15">
        <text>2 cob(II)alamin + reduced [electron-transfer flavoprotein] + 2 ATP = 2 adenosylcob(III)alamin + 2 triphosphate + oxidized [electron-transfer flavoprotein] + 3 H(+)</text>
        <dbReference type="Rhea" id="RHEA:28671"/>
        <dbReference type="Rhea" id="RHEA-COMP:10685"/>
        <dbReference type="Rhea" id="RHEA-COMP:10686"/>
        <dbReference type="ChEBI" id="CHEBI:15378"/>
        <dbReference type="ChEBI" id="CHEBI:16304"/>
        <dbReference type="ChEBI" id="CHEBI:18036"/>
        <dbReference type="ChEBI" id="CHEBI:18408"/>
        <dbReference type="ChEBI" id="CHEBI:30616"/>
        <dbReference type="ChEBI" id="CHEBI:57692"/>
        <dbReference type="ChEBI" id="CHEBI:58307"/>
        <dbReference type="EC" id="2.5.1.17"/>
    </reaction>
</comment>
<dbReference type="SUPFAM" id="SSF89028">
    <property type="entry name" value="Cobalamin adenosyltransferase-like"/>
    <property type="match status" value="1"/>
</dbReference>
<dbReference type="EMBL" id="CP039898">
    <property type="protein sequence ID" value="QCL81072.1"/>
    <property type="molecule type" value="Genomic_DNA"/>
</dbReference>
<dbReference type="Gene3D" id="1.20.1200.10">
    <property type="entry name" value="Cobalamin adenosyltransferase-like"/>
    <property type="match status" value="1"/>
</dbReference>
<dbReference type="InterPro" id="IPR036451">
    <property type="entry name" value="CblAdoTrfase-like_sf"/>
</dbReference>
<dbReference type="GO" id="GO:0005524">
    <property type="term" value="F:ATP binding"/>
    <property type="evidence" value="ECO:0007669"/>
    <property type="project" value="UniProtKB-UniRule"/>
</dbReference>
<dbReference type="GO" id="GO:0009236">
    <property type="term" value="P:cobalamin biosynthetic process"/>
    <property type="evidence" value="ECO:0007669"/>
    <property type="project" value="UniProtKB-UniRule"/>
</dbReference>
<evidence type="ECO:0000256" key="3">
    <source>
        <dbReference type="ARBA" id="ARBA00007487"/>
    </source>
</evidence>
<dbReference type="EC" id="2.5.1.17" evidence="4 15"/>
<comment type="pathway">
    <text evidence="2 15">Cofactor biosynthesis; adenosylcobalamin biosynthesis; adenosylcobalamin from cob(II)yrinate a,c-diamide: step 2/7.</text>
</comment>
<keyword evidence="6" id="KW-0963">Cytoplasm</keyword>
<evidence type="ECO:0000256" key="8">
    <source>
        <dbReference type="ARBA" id="ARBA00022741"/>
    </source>
</evidence>
<sequence>MVKLNKIYTRTGDKGTTALVSGPRRLKHDLRVEAYGTVDETNSAIGVARLHTGGLETLDAMLFRIQNDLFDLGADLATPDNGEPLSYEPLRIVESQVTRLENEIDELNADLEPLTSFVLPGGGAAAANLHMARTVCRRAERLMVELSVTDKEIVSPAALKYANRLSDFLFVAARFANDAGRADILWVPGKNR</sequence>
<evidence type="ECO:0000256" key="12">
    <source>
        <dbReference type="ARBA" id="ARBA00033354"/>
    </source>
</evidence>
<reference evidence="17 18" key="1">
    <citation type="submission" date="2019-04" db="EMBL/GenBank/DDBJ databases">
        <title>Complete genome sequence of Agrobacterium tumefaciens CFBP5877.</title>
        <authorList>
            <person name="Huang Y.-Y."/>
            <person name="Chiang H.-Y."/>
            <person name="Chou L."/>
            <person name="Lai E.-M."/>
            <person name="Kuo C.-H."/>
        </authorList>
    </citation>
    <scope>NUCLEOTIDE SEQUENCE [LARGE SCALE GENOMIC DNA]</scope>
    <source>
        <strain evidence="17 18">CFBP5877</strain>
    </source>
</reference>
<dbReference type="GO" id="GO:0008817">
    <property type="term" value="F:corrinoid adenosyltransferase activity"/>
    <property type="evidence" value="ECO:0007669"/>
    <property type="project" value="UniProtKB-UniRule"/>
</dbReference>
<evidence type="ECO:0000256" key="4">
    <source>
        <dbReference type="ARBA" id="ARBA00012454"/>
    </source>
</evidence>
<evidence type="ECO:0000256" key="6">
    <source>
        <dbReference type="ARBA" id="ARBA00022490"/>
    </source>
</evidence>
<dbReference type="Pfam" id="PF01923">
    <property type="entry name" value="Cob_adeno_trans"/>
    <property type="match status" value="1"/>
</dbReference>
<proteinExistence type="inferred from homology"/>
<dbReference type="PANTHER" id="PTHR12213">
    <property type="entry name" value="CORRINOID ADENOSYLTRANSFERASE"/>
    <property type="match status" value="1"/>
</dbReference>
<evidence type="ECO:0000313" key="17">
    <source>
        <dbReference type="EMBL" id="QCL81072.1"/>
    </source>
</evidence>
<evidence type="ECO:0000256" key="13">
    <source>
        <dbReference type="ARBA" id="ARBA00048555"/>
    </source>
</evidence>
<evidence type="ECO:0000256" key="11">
    <source>
        <dbReference type="ARBA" id="ARBA00033334"/>
    </source>
</evidence>
<organism evidence="17 18">
    <name type="scientific">Agrobacterium tumefaciens</name>
    <dbReference type="NCBI Taxonomy" id="358"/>
    <lineage>
        <taxon>Bacteria</taxon>
        <taxon>Pseudomonadati</taxon>
        <taxon>Pseudomonadota</taxon>
        <taxon>Alphaproteobacteria</taxon>
        <taxon>Hyphomicrobiales</taxon>
        <taxon>Rhizobiaceae</taxon>
        <taxon>Rhizobium/Agrobacterium group</taxon>
        <taxon>Agrobacterium</taxon>
        <taxon>Agrobacterium tumefaciens complex</taxon>
    </lineage>
</organism>
<dbReference type="PANTHER" id="PTHR12213:SF0">
    <property type="entry name" value="CORRINOID ADENOSYLTRANSFERASE MMAB"/>
    <property type="match status" value="1"/>
</dbReference>
<dbReference type="AlphaFoldDB" id="A0AAE6BGG7"/>
<feature type="domain" description="Cobalamin adenosyltransferase-like" evidence="16">
    <location>
        <begin position="7"/>
        <end position="176"/>
    </location>
</feature>
<evidence type="ECO:0000259" key="16">
    <source>
        <dbReference type="Pfam" id="PF01923"/>
    </source>
</evidence>
<evidence type="ECO:0000256" key="15">
    <source>
        <dbReference type="RuleBase" id="RU366026"/>
    </source>
</evidence>
<keyword evidence="7 15" id="KW-0808">Transferase</keyword>
<comment type="subcellular location">
    <subcellularLocation>
        <location evidence="1">Cytoplasm</location>
    </subcellularLocation>
</comment>
<dbReference type="InterPro" id="IPR029499">
    <property type="entry name" value="PduO-typ"/>
</dbReference>
<keyword evidence="15" id="KW-0169">Cobalamin biosynthesis</keyword>
<dbReference type="Proteomes" id="UP000298579">
    <property type="component" value="Chromosome linear"/>
</dbReference>
<gene>
    <name evidence="17" type="ORF">CFBP5877_18170</name>
</gene>
<evidence type="ECO:0000256" key="9">
    <source>
        <dbReference type="ARBA" id="ARBA00022840"/>
    </source>
</evidence>
<comment type="catalytic activity">
    <reaction evidence="13 15">
        <text>2 cob(II)yrinate a,c diamide + reduced [electron-transfer flavoprotein] + 2 ATP = 2 adenosylcob(III)yrinate a,c-diamide + 2 triphosphate + oxidized [electron-transfer flavoprotein] + 3 H(+)</text>
        <dbReference type="Rhea" id="RHEA:11528"/>
        <dbReference type="Rhea" id="RHEA-COMP:10685"/>
        <dbReference type="Rhea" id="RHEA-COMP:10686"/>
        <dbReference type="ChEBI" id="CHEBI:15378"/>
        <dbReference type="ChEBI" id="CHEBI:18036"/>
        <dbReference type="ChEBI" id="CHEBI:30616"/>
        <dbReference type="ChEBI" id="CHEBI:57692"/>
        <dbReference type="ChEBI" id="CHEBI:58307"/>
        <dbReference type="ChEBI" id="CHEBI:58503"/>
        <dbReference type="ChEBI" id="CHEBI:58537"/>
        <dbReference type="EC" id="2.5.1.17"/>
    </reaction>
</comment>
<accession>A0AAE6BGG7</accession>
<evidence type="ECO:0000256" key="10">
    <source>
        <dbReference type="ARBA" id="ARBA00031529"/>
    </source>
</evidence>
<dbReference type="InterPro" id="IPR016030">
    <property type="entry name" value="CblAdoTrfase-like"/>
</dbReference>
<dbReference type="FunFam" id="1.20.1200.10:FF:000003">
    <property type="entry name" value="ATP:cob(I)alamin adenosyltransferase"/>
    <property type="match status" value="1"/>
</dbReference>
<keyword evidence="8 15" id="KW-0547">Nucleotide-binding</keyword>
<name>A0AAE6BGG7_AGRTU</name>
<protein>
    <recommendedName>
        <fullName evidence="5 15">Corrinoid adenosyltransferase</fullName>
        <ecNumber evidence="4 15">2.5.1.17</ecNumber>
    </recommendedName>
    <alternativeName>
        <fullName evidence="10 15">Cob(II)alamin adenosyltransferase</fullName>
    </alternativeName>
    <alternativeName>
        <fullName evidence="12 15">Cob(II)yrinic acid a,c-diamide adenosyltransferase</fullName>
    </alternativeName>
    <alternativeName>
        <fullName evidence="11 15">Cobinamide/cobalamin adenosyltransferase</fullName>
    </alternativeName>
</protein>
<dbReference type="GO" id="GO:0005737">
    <property type="term" value="C:cytoplasm"/>
    <property type="evidence" value="ECO:0007669"/>
    <property type="project" value="UniProtKB-SubCell"/>
</dbReference>
<evidence type="ECO:0000256" key="1">
    <source>
        <dbReference type="ARBA" id="ARBA00004496"/>
    </source>
</evidence>
<evidence type="ECO:0000256" key="2">
    <source>
        <dbReference type="ARBA" id="ARBA00005121"/>
    </source>
</evidence>
<evidence type="ECO:0000256" key="14">
    <source>
        <dbReference type="ARBA" id="ARBA00048692"/>
    </source>
</evidence>
<dbReference type="RefSeq" id="WP_080829425.1">
    <property type="nucleotide sequence ID" value="NZ_CP039889.1"/>
</dbReference>
<evidence type="ECO:0000313" key="18">
    <source>
        <dbReference type="Proteomes" id="UP000298579"/>
    </source>
</evidence>
<evidence type="ECO:0000256" key="5">
    <source>
        <dbReference type="ARBA" id="ARBA00020963"/>
    </source>
</evidence>
<comment type="similarity">
    <text evidence="3 15">Belongs to the Cob(I)alamin adenosyltransferase family.</text>
</comment>
<keyword evidence="9 15" id="KW-0067">ATP-binding</keyword>
<evidence type="ECO:0000256" key="7">
    <source>
        <dbReference type="ARBA" id="ARBA00022679"/>
    </source>
</evidence>
<dbReference type="NCBIfam" id="TIGR00636">
    <property type="entry name" value="PduO_Nterm"/>
    <property type="match status" value="1"/>
</dbReference>